<keyword evidence="3" id="KW-1185">Reference proteome</keyword>
<accession>A0A1M6RDI8</accession>
<dbReference type="InterPro" id="IPR052911">
    <property type="entry name" value="Corrinoid_activation_enz"/>
</dbReference>
<dbReference type="Proteomes" id="UP000184465">
    <property type="component" value="Unassembled WGS sequence"/>
</dbReference>
<dbReference type="EMBL" id="FRAG01000045">
    <property type="protein sequence ID" value="SHK30521.1"/>
    <property type="molecule type" value="Genomic_DNA"/>
</dbReference>
<sequence length="233" mass="25656">MKRNIISIDEKKCVGCGLCVNACHQGALKLIDGKAKLVSESYCDGLGMCLPKCPTGALKIVEKEVKEFDSDRKGEEMNTKKSDTLACGCPSTNAKELKRNNVVERKHDVNEVQSELRQWPCQIKLVPVNAPYFNSARLLIAADCTAFANANVHSKFMKNKITLIGCPKLDSVDYSEKLTEIIKNNDIKSIDVLRMSVPCCGGIENAVKQALINSGKMIPWRVIVISPDGEILE</sequence>
<dbReference type="STRING" id="1121301.SAMN02745912_02923"/>
<dbReference type="SUPFAM" id="SSF54862">
    <property type="entry name" value="4Fe-4S ferredoxins"/>
    <property type="match status" value="1"/>
</dbReference>
<proteinExistence type="predicted"/>
<dbReference type="PANTHER" id="PTHR42895:SF1">
    <property type="entry name" value="IRON-SULFUR CLUSTER PROTEIN"/>
    <property type="match status" value="1"/>
</dbReference>
<evidence type="ECO:0000259" key="1">
    <source>
        <dbReference type="PROSITE" id="PS51379"/>
    </source>
</evidence>
<dbReference type="InterPro" id="IPR017896">
    <property type="entry name" value="4Fe4S_Fe-S-bd"/>
</dbReference>
<feature type="domain" description="4Fe-4S ferredoxin-type" evidence="1">
    <location>
        <begin position="4"/>
        <end position="33"/>
    </location>
</feature>
<organism evidence="2 3">
    <name type="scientific">Paramaledivibacter caminithermalis (strain DSM 15212 / CIP 107654 / DViRD3)</name>
    <name type="common">Clostridium caminithermale</name>
    <dbReference type="NCBI Taxonomy" id="1121301"/>
    <lineage>
        <taxon>Bacteria</taxon>
        <taxon>Bacillati</taxon>
        <taxon>Bacillota</taxon>
        <taxon>Clostridia</taxon>
        <taxon>Peptostreptococcales</taxon>
        <taxon>Caminicellaceae</taxon>
        <taxon>Paramaledivibacter</taxon>
    </lineage>
</organism>
<evidence type="ECO:0000313" key="3">
    <source>
        <dbReference type="Proteomes" id="UP000184465"/>
    </source>
</evidence>
<dbReference type="AlphaFoldDB" id="A0A1M6RDI8"/>
<dbReference type="OrthoDB" id="9795268at2"/>
<feature type="domain" description="4Fe-4S ferredoxin-type" evidence="1">
    <location>
        <begin position="34"/>
        <end position="63"/>
    </location>
</feature>
<dbReference type="Pfam" id="PF14697">
    <property type="entry name" value="Fer4_21"/>
    <property type="match status" value="1"/>
</dbReference>
<dbReference type="RefSeq" id="WP_073151641.1">
    <property type="nucleotide sequence ID" value="NZ_FRAG01000045.1"/>
</dbReference>
<name>A0A1M6RDI8_PARC5</name>
<gene>
    <name evidence="2" type="ORF">SAMN02745912_02923</name>
</gene>
<dbReference type="Gene3D" id="3.30.70.20">
    <property type="match status" value="1"/>
</dbReference>
<dbReference type="PANTHER" id="PTHR42895">
    <property type="entry name" value="IRON-SULFUR CLUSTER-BINDING PROTEIN-RELATED"/>
    <property type="match status" value="1"/>
</dbReference>
<evidence type="ECO:0000313" key="2">
    <source>
        <dbReference type="EMBL" id="SHK30521.1"/>
    </source>
</evidence>
<reference evidence="3" key="1">
    <citation type="submission" date="2016-11" db="EMBL/GenBank/DDBJ databases">
        <authorList>
            <person name="Varghese N."/>
            <person name="Submissions S."/>
        </authorList>
    </citation>
    <scope>NUCLEOTIDE SEQUENCE [LARGE SCALE GENOMIC DNA]</scope>
    <source>
        <strain evidence="3">DSM 15212 / CIP 107654 / DViRD3</strain>
    </source>
</reference>
<protein>
    <submittedName>
        <fullName evidence="2">4Fe-4S dicluster domain-containing protein</fullName>
    </submittedName>
</protein>
<dbReference type="PROSITE" id="PS51379">
    <property type="entry name" value="4FE4S_FER_2"/>
    <property type="match status" value="2"/>
</dbReference>